<feature type="domain" description="Spore germination GerD central core" evidence="3">
    <location>
        <begin position="67"/>
        <end position="179"/>
    </location>
</feature>
<dbReference type="OrthoDB" id="2375836at2"/>
<dbReference type="PROSITE" id="PS51257">
    <property type="entry name" value="PROKAR_LIPOPROTEIN"/>
    <property type="match status" value="1"/>
</dbReference>
<protein>
    <submittedName>
        <fullName evidence="4">Spore germination protein D</fullName>
    </submittedName>
</protein>
<dbReference type="RefSeq" id="WP_091486202.1">
    <property type="nucleotide sequence ID" value="NZ_FOTR01000017.1"/>
</dbReference>
<evidence type="ECO:0000256" key="2">
    <source>
        <dbReference type="SAM" id="SignalP"/>
    </source>
</evidence>
<reference evidence="5" key="1">
    <citation type="submission" date="2016-10" db="EMBL/GenBank/DDBJ databases">
        <authorList>
            <person name="Varghese N."/>
            <person name="Submissions S."/>
        </authorList>
    </citation>
    <scope>NUCLEOTIDE SEQUENCE [LARGE SCALE GENOMIC DNA]</scope>
    <source>
        <strain evidence="5">CGMCC 1.4250</strain>
    </source>
</reference>
<dbReference type="InterPro" id="IPR041262">
    <property type="entry name" value="GerD_central"/>
</dbReference>
<sequence length="224" mass="24529">MNRFLYMLLITLLLLTGCGGGGNNAGNQESDGYEGTKKMVSDILKTDEGKKAITEVLSSDDMQQTYVIESKVIKDAVTETLSSDKGKKFWEKMFQDPKFVESFAKALQDKQKDVTKSLMSDSEYQKKLMEVLKNPEMEKQTMSQLTSQEFRGHLEKVMEETFDSPMFQAKISDLLLKAAKEMKPSSSGGGGSGSGSGESSGGSGGGGQQQEKEQEGQDKQQQGN</sequence>
<evidence type="ECO:0000256" key="1">
    <source>
        <dbReference type="SAM" id="MobiDB-lite"/>
    </source>
</evidence>
<feature type="chain" id="PRO_5038675705" evidence="2">
    <location>
        <begin position="26"/>
        <end position="224"/>
    </location>
</feature>
<proteinExistence type="predicted"/>
<dbReference type="Proteomes" id="UP000198565">
    <property type="component" value="Unassembled WGS sequence"/>
</dbReference>
<evidence type="ECO:0000313" key="5">
    <source>
        <dbReference type="Proteomes" id="UP000198565"/>
    </source>
</evidence>
<evidence type="ECO:0000313" key="4">
    <source>
        <dbReference type="EMBL" id="SFM42267.1"/>
    </source>
</evidence>
<dbReference type="Pfam" id="PF17898">
    <property type="entry name" value="GerD"/>
    <property type="match status" value="1"/>
</dbReference>
<name>A0A1I4QQG5_9BACI</name>
<feature type="signal peptide" evidence="2">
    <location>
        <begin position="1"/>
        <end position="25"/>
    </location>
</feature>
<dbReference type="AlphaFoldDB" id="A0A1I4QQG5"/>
<keyword evidence="5" id="KW-1185">Reference proteome</keyword>
<dbReference type="STRING" id="334253.SAMN04487943_11780"/>
<gene>
    <name evidence="4" type="ORF">SAMN04487943_11780</name>
</gene>
<feature type="compositionally biased region" description="Gly residues" evidence="1">
    <location>
        <begin position="187"/>
        <end position="208"/>
    </location>
</feature>
<keyword evidence="2" id="KW-0732">Signal</keyword>
<feature type="region of interest" description="Disordered" evidence="1">
    <location>
        <begin position="180"/>
        <end position="224"/>
    </location>
</feature>
<evidence type="ECO:0000259" key="3">
    <source>
        <dbReference type="Pfam" id="PF17898"/>
    </source>
</evidence>
<dbReference type="EMBL" id="FOTR01000017">
    <property type="protein sequence ID" value="SFM42267.1"/>
    <property type="molecule type" value="Genomic_DNA"/>
</dbReference>
<organism evidence="4 5">
    <name type="scientific">Gracilibacillus orientalis</name>
    <dbReference type="NCBI Taxonomy" id="334253"/>
    <lineage>
        <taxon>Bacteria</taxon>
        <taxon>Bacillati</taxon>
        <taxon>Bacillota</taxon>
        <taxon>Bacilli</taxon>
        <taxon>Bacillales</taxon>
        <taxon>Bacillaceae</taxon>
        <taxon>Gracilibacillus</taxon>
    </lineage>
</organism>
<dbReference type="NCBIfam" id="NF040801">
    <property type="entry name" value="spore_GerD"/>
    <property type="match status" value="1"/>
</dbReference>
<accession>A0A1I4QQG5</accession>